<evidence type="ECO:0000313" key="1">
    <source>
        <dbReference type="EMBL" id="OHA83875.1"/>
    </source>
</evidence>
<dbReference type="EMBL" id="MHUW01000012">
    <property type="protein sequence ID" value="OHA83875.1"/>
    <property type="molecule type" value="Genomic_DNA"/>
</dbReference>
<organism evidence="1 2">
    <name type="scientific">Candidatus Yonathbacteria bacterium RIFCSPLOWO2_01_FULL_47_33b</name>
    <dbReference type="NCBI Taxonomy" id="1802727"/>
    <lineage>
        <taxon>Bacteria</taxon>
        <taxon>Candidatus Yonathiibacteriota</taxon>
    </lineage>
</organism>
<sequence>MNFGQLLTLLSCPRVRYLKWEDSEVTKTYFELVSGYHTDHSDPDEELCTATNELVEKFKTQVKEKFDIEFTPVELGLAPDIEGVLRPEILLP</sequence>
<dbReference type="STRING" id="1802727.A2937_00910"/>
<proteinExistence type="predicted"/>
<protein>
    <submittedName>
        <fullName evidence="1">Uncharacterized protein</fullName>
    </submittedName>
</protein>
<dbReference type="Proteomes" id="UP000177987">
    <property type="component" value="Unassembled WGS sequence"/>
</dbReference>
<dbReference type="AlphaFoldDB" id="A0A1G2SFU4"/>
<reference evidence="1 2" key="1">
    <citation type="journal article" date="2016" name="Nat. Commun.">
        <title>Thousands of microbial genomes shed light on interconnected biogeochemical processes in an aquifer system.</title>
        <authorList>
            <person name="Anantharaman K."/>
            <person name="Brown C.T."/>
            <person name="Hug L.A."/>
            <person name="Sharon I."/>
            <person name="Castelle C.J."/>
            <person name="Probst A.J."/>
            <person name="Thomas B.C."/>
            <person name="Singh A."/>
            <person name="Wilkins M.J."/>
            <person name="Karaoz U."/>
            <person name="Brodie E.L."/>
            <person name="Williams K.H."/>
            <person name="Hubbard S.S."/>
            <person name="Banfield J.F."/>
        </authorList>
    </citation>
    <scope>NUCLEOTIDE SEQUENCE [LARGE SCALE GENOMIC DNA]</scope>
</reference>
<gene>
    <name evidence="1" type="ORF">A2937_00910</name>
</gene>
<accession>A0A1G2SFU4</accession>
<evidence type="ECO:0000313" key="2">
    <source>
        <dbReference type="Proteomes" id="UP000177987"/>
    </source>
</evidence>
<name>A0A1G2SFU4_9BACT</name>
<comment type="caution">
    <text evidence="1">The sequence shown here is derived from an EMBL/GenBank/DDBJ whole genome shotgun (WGS) entry which is preliminary data.</text>
</comment>